<feature type="non-terminal residue" evidence="2">
    <location>
        <position position="89"/>
    </location>
</feature>
<reference evidence="2 3" key="1">
    <citation type="submission" date="2015-01" db="EMBL/GenBank/DDBJ databases">
        <title>Evolution of Trichinella species and genotypes.</title>
        <authorList>
            <person name="Korhonen P.K."/>
            <person name="Edoardo P."/>
            <person name="Giuseppe L.R."/>
            <person name="Gasser R.B."/>
        </authorList>
    </citation>
    <scope>NUCLEOTIDE SEQUENCE [LARGE SCALE GENOMIC DNA]</scope>
    <source>
        <strain evidence="2">ISS1980</strain>
    </source>
</reference>
<dbReference type="EMBL" id="JYDO01000005">
    <property type="protein sequence ID" value="KRZ79777.1"/>
    <property type="molecule type" value="Genomic_DNA"/>
</dbReference>
<dbReference type="AlphaFoldDB" id="A0A0V1N6Z0"/>
<feature type="compositionally biased region" description="Polar residues" evidence="1">
    <location>
        <begin position="63"/>
        <end position="72"/>
    </location>
</feature>
<feature type="region of interest" description="Disordered" evidence="1">
    <location>
        <begin position="54"/>
        <end position="89"/>
    </location>
</feature>
<comment type="caution">
    <text evidence="2">The sequence shown here is derived from an EMBL/GenBank/DDBJ whole genome shotgun (WGS) entry which is preliminary data.</text>
</comment>
<feature type="compositionally biased region" description="Basic and acidic residues" evidence="1">
    <location>
        <begin position="79"/>
        <end position="89"/>
    </location>
</feature>
<sequence>MFLIIIVHSAVYCNDFQVSNVTKTRCRMKKSENKQCRVTRQCDAFFTIKSMLQPEKAEKESSQQHTTHTQRPCMSFVSVDKDKLSREEI</sequence>
<proteinExistence type="predicted"/>
<keyword evidence="3" id="KW-1185">Reference proteome</keyword>
<organism evidence="2 3">
    <name type="scientific">Trichinella papuae</name>
    <dbReference type="NCBI Taxonomy" id="268474"/>
    <lineage>
        <taxon>Eukaryota</taxon>
        <taxon>Metazoa</taxon>
        <taxon>Ecdysozoa</taxon>
        <taxon>Nematoda</taxon>
        <taxon>Enoplea</taxon>
        <taxon>Dorylaimia</taxon>
        <taxon>Trichinellida</taxon>
        <taxon>Trichinellidae</taxon>
        <taxon>Trichinella</taxon>
    </lineage>
</organism>
<gene>
    <name evidence="2" type="ORF">T10_10272</name>
</gene>
<evidence type="ECO:0000256" key="1">
    <source>
        <dbReference type="SAM" id="MobiDB-lite"/>
    </source>
</evidence>
<evidence type="ECO:0000313" key="2">
    <source>
        <dbReference type="EMBL" id="KRZ79777.1"/>
    </source>
</evidence>
<accession>A0A0V1N6Z0</accession>
<name>A0A0V1N6Z0_9BILA</name>
<dbReference type="Proteomes" id="UP000054843">
    <property type="component" value="Unassembled WGS sequence"/>
</dbReference>
<protein>
    <submittedName>
        <fullName evidence="2">Uncharacterized protein</fullName>
    </submittedName>
</protein>
<evidence type="ECO:0000313" key="3">
    <source>
        <dbReference type="Proteomes" id="UP000054843"/>
    </source>
</evidence>